<dbReference type="AlphaFoldDB" id="A0A8J4YBK2"/>
<dbReference type="EMBL" id="JACEEZ010007974">
    <property type="protein sequence ID" value="KAG0723658.1"/>
    <property type="molecule type" value="Genomic_DNA"/>
</dbReference>
<feature type="compositionally biased region" description="Low complexity" evidence="1">
    <location>
        <begin position="164"/>
        <end position="182"/>
    </location>
</feature>
<sequence>MTLRLYLATLTQSFLGRETSAPAPVSTASLDAQVVARYPELSFACNLTAKDSTSTSFYKREREADTLKATCSVNTFFRGSRGRRINACHPTPLPDNHRLTPTIQDINVLHGSEPNYTSTTLHLVMAQRSNSDTQHRSSHHGPAQHRLPSRYTATQQPAHTTACLPSSIPLTQPTTLPPSQGC</sequence>
<accession>A0A8J4YBK2</accession>
<protein>
    <submittedName>
        <fullName evidence="2">Uncharacterized protein</fullName>
    </submittedName>
</protein>
<name>A0A8J4YBK2_CHIOP</name>
<gene>
    <name evidence="2" type="ORF">GWK47_042265</name>
</gene>
<evidence type="ECO:0000256" key="1">
    <source>
        <dbReference type="SAM" id="MobiDB-lite"/>
    </source>
</evidence>
<evidence type="ECO:0000313" key="2">
    <source>
        <dbReference type="EMBL" id="KAG0723658.1"/>
    </source>
</evidence>
<keyword evidence="3" id="KW-1185">Reference proteome</keyword>
<comment type="caution">
    <text evidence="2">The sequence shown here is derived from an EMBL/GenBank/DDBJ whole genome shotgun (WGS) entry which is preliminary data.</text>
</comment>
<reference evidence="2" key="1">
    <citation type="submission" date="2020-07" db="EMBL/GenBank/DDBJ databases">
        <title>The High-quality genome of the commercially important snow crab, Chionoecetes opilio.</title>
        <authorList>
            <person name="Jeong J.-H."/>
            <person name="Ryu S."/>
        </authorList>
    </citation>
    <scope>NUCLEOTIDE SEQUENCE</scope>
    <source>
        <strain evidence="2">MADBK_172401_WGS</strain>
        <tissue evidence="2">Digestive gland</tissue>
    </source>
</reference>
<proteinExistence type="predicted"/>
<organism evidence="2 3">
    <name type="scientific">Chionoecetes opilio</name>
    <name type="common">Atlantic snow crab</name>
    <name type="synonym">Cancer opilio</name>
    <dbReference type="NCBI Taxonomy" id="41210"/>
    <lineage>
        <taxon>Eukaryota</taxon>
        <taxon>Metazoa</taxon>
        <taxon>Ecdysozoa</taxon>
        <taxon>Arthropoda</taxon>
        <taxon>Crustacea</taxon>
        <taxon>Multicrustacea</taxon>
        <taxon>Malacostraca</taxon>
        <taxon>Eumalacostraca</taxon>
        <taxon>Eucarida</taxon>
        <taxon>Decapoda</taxon>
        <taxon>Pleocyemata</taxon>
        <taxon>Brachyura</taxon>
        <taxon>Eubrachyura</taxon>
        <taxon>Majoidea</taxon>
        <taxon>Majidae</taxon>
        <taxon>Chionoecetes</taxon>
    </lineage>
</organism>
<dbReference type="Proteomes" id="UP000770661">
    <property type="component" value="Unassembled WGS sequence"/>
</dbReference>
<feature type="region of interest" description="Disordered" evidence="1">
    <location>
        <begin position="128"/>
        <end position="182"/>
    </location>
</feature>
<evidence type="ECO:0000313" key="3">
    <source>
        <dbReference type="Proteomes" id="UP000770661"/>
    </source>
</evidence>